<dbReference type="InterPro" id="IPR003660">
    <property type="entry name" value="HAMP_dom"/>
</dbReference>
<evidence type="ECO:0000259" key="5">
    <source>
        <dbReference type="PROSITE" id="PS50885"/>
    </source>
</evidence>
<dbReference type="EMBL" id="JBBUTI010000019">
    <property type="protein sequence ID" value="MEK8048515.1"/>
    <property type="molecule type" value="Genomic_DNA"/>
</dbReference>
<evidence type="ECO:0000256" key="1">
    <source>
        <dbReference type="ARBA" id="ARBA00022481"/>
    </source>
</evidence>
<keyword evidence="7" id="KW-1185">Reference proteome</keyword>
<dbReference type="Gene3D" id="1.10.287.950">
    <property type="entry name" value="Methyl-accepting chemotaxis protein"/>
    <property type="match status" value="1"/>
</dbReference>
<evidence type="ECO:0000256" key="2">
    <source>
        <dbReference type="ARBA" id="ARBA00029447"/>
    </source>
</evidence>
<dbReference type="SUPFAM" id="SSF58104">
    <property type="entry name" value="Methyl-accepting chemotaxis protein (MCP) signaling domain"/>
    <property type="match status" value="1"/>
</dbReference>
<evidence type="ECO:0000256" key="3">
    <source>
        <dbReference type="PROSITE-ProRule" id="PRU00284"/>
    </source>
</evidence>
<comment type="caution">
    <text evidence="6">The sequence shown here is derived from an EMBL/GenBank/DDBJ whole genome shotgun (WGS) entry which is preliminary data.</text>
</comment>
<dbReference type="PANTHER" id="PTHR43531:SF14">
    <property type="entry name" value="METHYL-ACCEPTING CHEMOTAXIS PROTEIN I-RELATED"/>
    <property type="match status" value="1"/>
</dbReference>
<accession>A0ABU9CBE0</accession>
<evidence type="ECO:0000259" key="4">
    <source>
        <dbReference type="PROSITE" id="PS50111"/>
    </source>
</evidence>
<dbReference type="SMART" id="SM00283">
    <property type="entry name" value="MA"/>
    <property type="match status" value="1"/>
</dbReference>
<dbReference type="SMART" id="SM00304">
    <property type="entry name" value="HAMP"/>
    <property type="match status" value="1"/>
</dbReference>
<dbReference type="Pfam" id="PF00015">
    <property type="entry name" value="MCPsignal"/>
    <property type="match status" value="1"/>
</dbReference>
<dbReference type="Proteomes" id="UP001379945">
    <property type="component" value="Unassembled WGS sequence"/>
</dbReference>
<dbReference type="PROSITE" id="PS50111">
    <property type="entry name" value="CHEMOTAXIS_TRANSDUC_2"/>
    <property type="match status" value="1"/>
</dbReference>
<dbReference type="CDD" id="cd11386">
    <property type="entry name" value="MCP_signal"/>
    <property type="match status" value="1"/>
</dbReference>
<dbReference type="CDD" id="cd06225">
    <property type="entry name" value="HAMP"/>
    <property type="match status" value="1"/>
</dbReference>
<name>A0ABU9CBE0_9BURK</name>
<evidence type="ECO:0000313" key="6">
    <source>
        <dbReference type="EMBL" id="MEK8048515.1"/>
    </source>
</evidence>
<dbReference type="InterPro" id="IPR051310">
    <property type="entry name" value="MCP_chemotaxis"/>
</dbReference>
<feature type="domain" description="HAMP" evidence="5">
    <location>
        <begin position="206"/>
        <end position="258"/>
    </location>
</feature>
<sequence>MKLSRRLPLSFALVLLVTLGAGFAGLLVAGNALSTFHGDVQQRVADERAAAILQSHFKTQVQEWKNVLLRGSDGAMLEKHWQAFQKEEKAVLDGAVALRALQTDPGLQATLDQFIAQHKKMSVGYRDGLEKFKGAGLEPSVGDMAVRGIDREPAKLLDAAAKDIAEQSAAVAEQAYSDGLRATRASMGFMLLAAVIGVAIGVRLSHAVIKPLTLAVDMATDVAAGDLSRSIQGHQRDETGALLNALSHMQGQLRALVSNVRGNAESVATASAEIATGNSDLAARTEQQASALQETASSMQQLGETVRLNADNAREASTLAGTASEVAVRGGQVVGEVVHTMRGIQEASRKISDIIGVIDGIAFQTNILALNAAVEAARAGEQGRGFAVVAGEVRSLAQRSAEAAREIKSLINTSVERVEQGTALVDQAGSTMDDVVVSIGRVNQIIAEISRASLEQSDGVQQVGMAVQRMDQGTQQNAALVEETSAAAESLRHQARALVNTVGAFKVA</sequence>
<gene>
    <name evidence="6" type="ORF">AACH00_19350</name>
</gene>
<feature type="domain" description="Methyl-accepting transducer" evidence="4">
    <location>
        <begin position="263"/>
        <end position="492"/>
    </location>
</feature>
<evidence type="ECO:0000313" key="7">
    <source>
        <dbReference type="Proteomes" id="UP001379945"/>
    </source>
</evidence>
<reference evidence="6 7" key="1">
    <citation type="submission" date="2024-04" db="EMBL/GenBank/DDBJ databases">
        <title>Novel species of the genus Ideonella isolated from streams.</title>
        <authorList>
            <person name="Lu H."/>
        </authorList>
    </citation>
    <scope>NUCLEOTIDE SEQUENCE [LARGE SCALE GENOMIC DNA]</scope>
    <source>
        <strain evidence="6 7">LYT19W</strain>
    </source>
</reference>
<proteinExistence type="inferred from homology"/>
<dbReference type="InterPro" id="IPR004089">
    <property type="entry name" value="MCPsignal_dom"/>
</dbReference>
<dbReference type="PROSITE" id="PS50885">
    <property type="entry name" value="HAMP"/>
    <property type="match status" value="1"/>
</dbReference>
<dbReference type="RefSeq" id="WP_341400825.1">
    <property type="nucleotide sequence ID" value="NZ_JBBUTI010000019.1"/>
</dbReference>
<dbReference type="Pfam" id="PF00672">
    <property type="entry name" value="HAMP"/>
    <property type="match status" value="1"/>
</dbReference>
<dbReference type="PANTHER" id="PTHR43531">
    <property type="entry name" value="PROTEIN ICFG"/>
    <property type="match status" value="1"/>
</dbReference>
<keyword evidence="3" id="KW-0807">Transducer</keyword>
<protein>
    <submittedName>
        <fullName evidence="6">Methyl-accepting chemotaxis protein</fullName>
    </submittedName>
</protein>
<keyword evidence="1" id="KW-0488">Methylation</keyword>
<comment type="similarity">
    <text evidence="2">Belongs to the methyl-accepting chemotaxis (MCP) protein family.</text>
</comment>
<organism evidence="6 7">
    <name type="scientific">Ideonella margarita</name>
    <dbReference type="NCBI Taxonomy" id="2984191"/>
    <lineage>
        <taxon>Bacteria</taxon>
        <taxon>Pseudomonadati</taxon>
        <taxon>Pseudomonadota</taxon>
        <taxon>Betaproteobacteria</taxon>
        <taxon>Burkholderiales</taxon>
        <taxon>Sphaerotilaceae</taxon>
        <taxon>Ideonella</taxon>
    </lineage>
</organism>